<dbReference type="PANTHER" id="PTHR33908">
    <property type="entry name" value="MANNOSYLTRANSFERASE YKCB-RELATED"/>
    <property type="match status" value="1"/>
</dbReference>
<dbReference type="OrthoDB" id="9775035at2"/>
<dbReference type="GO" id="GO:0005886">
    <property type="term" value="C:plasma membrane"/>
    <property type="evidence" value="ECO:0007669"/>
    <property type="project" value="UniProtKB-SubCell"/>
</dbReference>
<dbReference type="STRING" id="28110.KU46_1484"/>
<feature type="transmembrane region" description="Helical" evidence="8">
    <location>
        <begin position="385"/>
        <end position="403"/>
    </location>
</feature>
<keyword evidence="2" id="KW-1003">Cell membrane</keyword>
<comment type="subcellular location">
    <subcellularLocation>
        <location evidence="1">Cell membrane</location>
        <topology evidence="1">Multi-pass membrane protein</topology>
    </subcellularLocation>
</comment>
<feature type="transmembrane region" description="Helical" evidence="8">
    <location>
        <begin position="357"/>
        <end position="379"/>
    </location>
</feature>
<dbReference type="AlphaFoldDB" id="A0A0B6CWL9"/>
<dbReference type="GO" id="GO:0000030">
    <property type="term" value="F:mannosyltransferase activity"/>
    <property type="evidence" value="ECO:0007669"/>
    <property type="project" value="InterPro"/>
</dbReference>
<protein>
    <submittedName>
        <fullName evidence="10">Dolichyl-phosphate-mannose-mannosyltransferase family protein</fullName>
    </submittedName>
</protein>
<dbReference type="GO" id="GO:0006493">
    <property type="term" value="P:protein O-linked glycosylation"/>
    <property type="evidence" value="ECO:0007669"/>
    <property type="project" value="InterPro"/>
</dbReference>
<evidence type="ECO:0000256" key="1">
    <source>
        <dbReference type="ARBA" id="ARBA00004651"/>
    </source>
</evidence>
<dbReference type="EMBL" id="CP009440">
    <property type="protein sequence ID" value="AJI53265.1"/>
    <property type="molecule type" value="Genomic_DNA"/>
</dbReference>
<keyword evidence="5 8" id="KW-0812">Transmembrane</keyword>
<evidence type="ECO:0000259" key="9">
    <source>
        <dbReference type="Pfam" id="PF02366"/>
    </source>
</evidence>
<dbReference type="InterPro" id="IPR003342">
    <property type="entry name" value="ArnT-like_N"/>
</dbReference>
<feature type="transmembrane region" description="Helical" evidence="8">
    <location>
        <begin position="165"/>
        <end position="198"/>
    </location>
</feature>
<feature type="transmembrane region" description="Helical" evidence="8">
    <location>
        <begin position="136"/>
        <end position="153"/>
    </location>
</feature>
<evidence type="ECO:0000313" key="11">
    <source>
        <dbReference type="Proteomes" id="UP000031830"/>
    </source>
</evidence>
<feature type="transmembrane region" description="Helical" evidence="8">
    <location>
        <begin position="210"/>
        <end position="228"/>
    </location>
</feature>
<feature type="transmembrane region" description="Helical" evidence="8">
    <location>
        <begin position="7"/>
        <end position="29"/>
    </location>
</feature>
<evidence type="ECO:0000256" key="5">
    <source>
        <dbReference type="ARBA" id="ARBA00022692"/>
    </source>
</evidence>
<evidence type="ECO:0000256" key="3">
    <source>
        <dbReference type="ARBA" id="ARBA00022676"/>
    </source>
</evidence>
<evidence type="ECO:0000256" key="4">
    <source>
        <dbReference type="ARBA" id="ARBA00022679"/>
    </source>
</evidence>
<dbReference type="KEGG" id="fpz:LA55_970"/>
<dbReference type="InterPro" id="IPR050297">
    <property type="entry name" value="LipidA_mod_glycosyltrf_83"/>
</dbReference>
<evidence type="ECO:0000313" key="10">
    <source>
        <dbReference type="EMBL" id="AJI53265.1"/>
    </source>
</evidence>
<sequence>MNNKFKDILLILVTVVVAFCMYGVANFYAPDETRYSEVAREMLANHNFIVPYIDGMIFFHKPPLVYWITCIFMSIFGENTWGARLVNPVLLGICLIFTYIAIRKVLDCRQTALLSVGVSLSTVLFLFVGRYLNMDLAIAVFLNMTMLSYWVSLKYDDDYKKSTYWLILAFIFAGLAVMTKGLMGIVFPMVIVGLYSIIMGQYKRLLDIRLYLGLVIVAVISLPWIFAVEQYHPNFAYYYIVVQQILRFSTDEQNREVSKIIYLLAIMGAFFPWTLFLPKILKSFFSKKAFENRKQNSDKWFLFIWATFIFIFFGISKSFLFGYLAPLILPLSILVAMHFKSIDLQKFDKWDNISFKFIILIFALLPAVAVVLLCLPQYWSFGYKYFLILLAIAIIATVITIKLIKELNTFLVNKLVAYICIMMMIVANLGYVLGDYFDTSSKYKTAQEISKIYQKYPNAQVFESDRFYDIIFYTKRNVIIINDEGELDDVREFPKSNVDKYLMKFDKFVKYWNNSKQLNILVVKDKPKEHSPLAFDDYKKQLNPSKFYVISSQDNATIVASEDIKI</sequence>
<evidence type="ECO:0000256" key="2">
    <source>
        <dbReference type="ARBA" id="ARBA00022475"/>
    </source>
</evidence>
<dbReference type="GO" id="GO:0009103">
    <property type="term" value="P:lipopolysaccharide biosynthetic process"/>
    <property type="evidence" value="ECO:0007669"/>
    <property type="project" value="UniProtKB-ARBA"/>
</dbReference>
<keyword evidence="7 8" id="KW-0472">Membrane</keyword>
<proteinExistence type="predicted"/>
<reference evidence="10 11" key="1">
    <citation type="journal article" date="2015" name="Genome Announc.">
        <title>Genome sequencing of 18 francisella strains to aid in assay development and testing.</title>
        <authorList>
            <person name="Johnson S.L."/>
            <person name="Daligault H.E."/>
            <person name="Davenport K.W."/>
            <person name="Coyne S.R."/>
            <person name="Frey K.G."/>
            <person name="Koroleva G.I."/>
            <person name="Broomall S.M."/>
            <person name="Bishop-Lilly K.A."/>
            <person name="Bruce D.C."/>
            <person name="Chertkov O."/>
            <person name="Freitas T."/>
            <person name="Jaissle J."/>
            <person name="Ladner J.T."/>
            <person name="Rosenzweig C.N."/>
            <person name="Gibbons H.S."/>
            <person name="Palacios G.F."/>
            <person name="Redden C.L."/>
            <person name="Xu Y."/>
            <person name="Minogue T.D."/>
            <person name="Chain P.S."/>
        </authorList>
    </citation>
    <scope>NUCLEOTIDE SEQUENCE [LARGE SCALE GENOMIC DNA]</scope>
    <source>
        <strain evidence="10 11">GA01-2794</strain>
    </source>
</reference>
<gene>
    <name evidence="10" type="ORF">LA55_970</name>
</gene>
<feature type="transmembrane region" description="Helical" evidence="8">
    <location>
        <begin position="49"/>
        <end position="73"/>
    </location>
</feature>
<dbReference type="PANTHER" id="PTHR33908:SF3">
    <property type="entry name" value="UNDECAPRENYL PHOSPHATE-ALPHA-4-AMINO-4-DEOXY-L-ARABINOSE ARABINOSYL TRANSFERASE"/>
    <property type="match status" value="1"/>
</dbReference>
<evidence type="ECO:0000256" key="7">
    <source>
        <dbReference type="ARBA" id="ARBA00023136"/>
    </source>
</evidence>
<accession>A0A0B6CWL9</accession>
<keyword evidence="4 10" id="KW-0808">Transferase</keyword>
<feature type="transmembrane region" description="Helical" evidence="8">
    <location>
        <begin position="260"/>
        <end position="278"/>
    </location>
</feature>
<name>A0A0B6CWL9_9GAMM</name>
<dbReference type="GO" id="GO:0010041">
    <property type="term" value="P:response to iron(III) ion"/>
    <property type="evidence" value="ECO:0007669"/>
    <property type="project" value="TreeGrafter"/>
</dbReference>
<organism evidence="10 11">
    <name type="scientific">Francisella philomiragia</name>
    <dbReference type="NCBI Taxonomy" id="28110"/>
    <lineage>
        <taxon>Bacteria</taxon>
        <taxon>Pseudomonadati</taxon>
        <taxon>Pseudomonadota</taxon>
        <taxon>Gammaproteobacteria</taxon>
        <taxon>Thiotrichales</taxon>
        <taxon>Francisellaceae</taxon>
        <taxon>Francisella</taxon>
    </lineage>
</organism>
<keyword evidence="3 10" id="KW-0328">Glycosyltransferase</keyword>
<feature type="transmembrane region" description="Helical" evidence="8">
    <location>
        <begin position="112"/>
        <end position="129"/>
    </location>
</feature>
<feature type="domain" description="ArnT-like N-terminal" evidence="9">
    <location>
        <begin position="29"/>
        <end position="239"/>
    </location>
</feature>
<feature type="transmembrane region" description="Helical" evidence="8">
    <location>
        <begin position="321"/>
        <end position="337"/>
    </location>
</feature>
<feature type="transmembrane region" description="Helical" evidence="8">
    <location>
        <begin position="415"/>
        <end position="434"/>
    </location>
</feature>
<dbReference type="RefSeq" id="WP_044526134.1">
    <property type="nucleotide sequence ID" value="NZ_CP009440.1"/>
</dbReference>
<feature type="transmembrane region" description="Helical" evidence="8">
    <location>
        <begin position="299"/>
        <end position="315"/>
    </location>
</feature>
<dbReference type="GO" id="GO:0016763">
    <property type="term" value="F:pentosyltransferase activity"/>
    <property type="evidence" value="ECO:0007669"/>
    <property type="project" value="TreeGrafter"/>
</dbReference>
<evidence type="ECO:0000256" key="6">
    <source>
        <dbReference type="ARBA" id="ARBA00022989"/>
    </source>
</evidence>
<dbReference type="Pfam" id="PF02366">
    <property type="entry name" value="PMT"/>
    <property type="match status" value="1"/>
</dbReference>
<keyword evidence="6 8" id="KW-1133">Transmembrane helix</keyword>
<feature type="transmembrane region" description="Helical" evidence="8">
    <location>
        <begin position="85"/>
        <end position="106"/>
    </location>
</feature>
<evidence type="ECO:0000256" key="8">
    <source>
        <dbReference type="SAM" id="Phobius"/>
    </source>
</evidence>
<dbReference type="Proteomes" id="UP000031830">
    <property type="component" value="Chromosome"/>
</dbReference>